<evidence type="ECO:0000313" key="13">
    <source>
        <dbReference type="EMBL" id="CCE93990.1"/>
    </source>
</evidence>
<comment type="subcellular location">
    <subcellularLocation>
        <location evidence="1">Nucleus</location>
    </subcellularLocation>
</comment>
<dbReference type="AlphaFoldDB" id="G8ZZE6"/>
<dbReference type="InterPro" id="IPR001138">
    <property type="entry name" value="Zn2Cys6_DnaBD"/>
</dbReference>
<dbReference type="HOGENOM" id="CLU_010748_2_2_1"/>
<dbReference type="Gene3D" id="4.10.240.10">
    <property type="entry name" value="Zn(2)-C6 fungal-type DNA-binding domain"/>
    <property type="match status" value="1"/>
</dbReference>
<dbReference type="GO" id="GO:0005634">
    <property type="term" value="C:nucleus"/>
    <property type="evidence" value="ECO:0007669"/>
    <property type="project" value="UniProtKB-SubCell"/>
</dbReference>
<dbReference type="InParanoid" id="G8ZZE6"/>
<keyword evidence="7" id="KW-0804">Transcription</keyword>
<dbReference type="FunCoup" id="G8ZZE6">
    <property type="interactions" value="185"/>
</dbReference>
<evidence type="ECO:0000256" key="9">
    <source>
        <dbReference type="ARBA" id="ARBA00039294"/>
    </source>
</evidence>
<keyword evidence="14" id="KW-1185">Reference proteome</keyword>
<evidence type="ECO:0000256" key="2">
    <source>
        <dbReference type="ARBA" id="ARBA00010855"/>
    </source>
</evidence>
<protein>
    <recommendedName>
        <fullName evidence="9">Glucose starvation modulator protein 1</fullName>
    </recommendedName>
</protein>
<dbReference type="GO" id="GO:0008270">
    <property type="term" value="F:zinc ion binding"/>
    <property type="evidence" value="ECO:0007669"/>
    <property type="project" value="InterPro"/>
</dbReference>
<feature type="region of interest" description="Disordered" evidence="10">
    <location>
        <begin position="196"/>
        <end position="216"/>
    </location>
</feature>
<evidence type="ECO:0000256" key="8">
    <source>
        <dbReference type="ARBA" id="ARBA00023242"/>
    </source>
</evidence>
<evidence type="ECO:0000256" key="6">
    <source>
        <dbReference type="ARBA" id="ARBA00023125"/>
    </source>
</evidence>
<dbReference type="PANTHER" id="PTHR47659">
    <property type="entry name" value="ZN(II)2CYS6 TRANSCRIPTION FACTOR (EUROFUNG)-RELATED"/>
    <property type="match status" value="1"/>
</dbReference>
<name>G8ZZE6_TORDE</name>
<evidence type="ECO:0000256" key="10">
    <source>
        <dbReference type="SAM" id="MobiDB-lite"/>
    </source>
</evidence>
<evidence type="ECO:0000259" key="12">
    <source>
        <dbReference type="PROSITE" id="PS50112"/>
    </source>
</evidence>
<dbReference type="KEGG" id="tdl:TDEL_0H01310"/>
<dbReference type="InterPro" id="IPR050335">
    <property type="entry name" value="ERT1_acuK_gluconeogen_tf"/>
</dbReference>
<evidence type="ECO:0000256" key="5">
    <source>
        <dbReference type="ARBA" id="ARBA00023015"/>
    </source>
</evidence>
<keyword evidence="3" id="KW-0479">Metal-binding</keyword>
<dbReference type="InterPro" id="IPR056751">
    <property type="entry name" value="PAS_13"/>
</dbReference>
<dbReference type="SMART" id="SM00066">
    <property type="entry name" value="GAL4"/>
    <property type="match status" value="1"/>
</dbReference>
<feature type="domain" description="Zn(2)-C6 fungal-type" evidence="11">
    <location>
        <begin position="19"/>
        <end position="50"/>
    </location>
</feature>
<reference evidence="13 14" key="1">
    <citation type="journal article" date="2011" name="Proc. Natl. Acad. Sci. U.S.A.">
        <title>Evolutionary erosion of yeast sex chromosomes by mating-type switching accidents.</title>
        <authorList>
            <person name="Gordon J.L."/>
            <person name="Armisen D."/>
            <person name="Proux-Wera E."/>
            <person name="Oheigeartaigh S.S."/>
            <person name="Byrne K.P."/>
            <person name="Wolfe K.H."/>
        </authorList>
    </citation>
    <scope>NUCLEOTIDE SEQUENCE [LARGE SCALE GENOMIC DNA]</scope>
    <source>
        <strain evidence="14">ATCC 10662 / CBS 1146 / NBRC 0425 / NCYC 2629 / NRRL Y-866</strain>
    </source>
</reference>
<evidence type="ECO:0000256" key="3">
    <source>
        <dbReference type="ARBA" id="ARBA00022723"/>
    </source>
</evidence>
<organism evidence="13 14">
    <name type="scientific">Torulaspora delbrueckii</name>
    <name type="common">Yeast</name>
    <name type="synonym">Candida colliculosa</name>
    <dbReference type="NCBI Taxonomy" id="4950"/>
    <lineage>
        <taxon>Eukaryota</taxon>
        <taxon>Fungi</taxon>
        <taxon>Dikarya</taxon>
        <taxon>Ascomycota</taxon>
        <taxon>Saccharomycotina</taxon>
        <taxon>Saccharomycetes</taxon>
        <taxon>Saccharomycetales</taxon>
        <taxon>Saccharomycetaceae</taxon>
        <taxon>Torulaspora</taxon>
    </lineage>
</organism>
<keyword evidence="8" id="KW-0539">Nucleus</keyword>
<feature type="compositionally biased region" description="Basic and acidic residues" evidence="10">
    <location>
        <begin position="72"/>
        <end position="84"/>
    </location>
</feature>
<dbReference type="Pfam" id="PF24990">
    <property type="entry name" value="PAS_13"/>
    <property type="match status" value="1"/>
</dbReference>
<dbReference type="OrthoDB" id="2538135at2759"/>
<dbReference type="PANTHER" id="PTHR47659:SF8">
    <property type="entry name" value="GLUCOSE STARVATION MODULATOR PROTEIN 1"/>
    <property type="match status" value="1"/>
</dbReference>
<dbReference type="GO" id="GO:0000981">
    <property type="term" value="F:DNA-binding transcription factor activity, RNA polymerase II-specific"/>
    <property type="evidence" value="ECO:0007669"/>
    <property type="project" value="InterPro"/>
</dbReference>
<evidence type="ECO:0000256" key="1">
    <source>
        <dbReference type="ARBA" id="ARBA00004123"/>
    </source>
</evidence>
<dbReference type="Proteomes" id="UP000005627">
    <property type="component" value="Chromosome 8"/>
</dbReference>
<feature type="compositionally biased region" description="Basic and acidic residues" evidence="10">
    <location>
        <begin position="196"/>
        <end position="206"/>
    </location>
</feature>
<feature type="domain" description="PAS" evidence="12">
    <location>
        <begin position="395"/>
        <end position="465"/>
    </location>
</feature>
<dbReference type="GeneID" id="11501075"/>
<evidence type="ECO:0000313" key="14">
    <source>
        <dbReference type="Proteomes" id="UP000005627"/>
    </source>
</evidence>
<accession>G8ZZE6</accession>
<comment type="similarity">
    <text evidence="2">Belongs to the ERT1/acuK family.</text>
</comment>
<dbReference type="PROSITE" id="PS50112">
    <property type="entry name" value="PAS"/>
    <property type="match status" value="1"/>
</dbReference>
<dbReference type="EMBL" id="HE616749">
    <property type="protein sequence ID" value="CCE93990.1"/>
    <property type="molecule type" value="Genomic_DNA"/>
</dbReference>
<dbReference type="PROSITE" id="PS00463">
    <property type="entry name" value="ZN2_CY6_FUNGAL_1"/>
    <property type="match status" value="1"/>
</dbReference>
<proteinExistence type="inferred from homology"/>
<dbReference type="GO" id="GO:0009267">
    <property type="term" value="P:cellular response to starvation"/>
    <property type="evidence" value="ECO:0007669"/>
    <property type="project" value="TreeGrafter"/>
</dbReference>
<dbReference type="InterPro" id="IPR036864">
    <property type="entry name" value="Zn2-C6_fun-type_DNA-bd_sf"/>
</dbReference>
<dbReference type="eggNOG" id="ENOG502R2ZP">
    <property type="taxonomic scope" value="Eukaryota"/>
</dbReference>
<evidence type="ECO:0000256" key="4">
    <source>
        <dbReference type="ARBA" id="ARBA00022833"/>
    </source>
</evidence>
<dbReference type="Pfam" id="PF00172">
    <property type="entry name" value="Zn_clus"/>
    <property type="match status" value="1"/>
</dbReference>
<feature type="region of interest" description="Disordered" evidence="10">
    <location>
        <begin position="253"/>
        <end position="279"/>
    </location>
</feature>
<dbReference type="CDD" id="cd00130">
    <property type="entry name" value="PAS"/>
    <property type="match status" value="1"/>
</dbReference>
<dbReference type="GO" id="GO:0000977">
    <property type="term" value="F:RNA polymerase II transcription regulatory region sequence-specific DNA binding"/>
    <property type="evidence" value="ECO:0007669"/>
    <property type="project" value="TreeGrafter"/>
</dbReference>
<feature type="region of interest" description="Disordered" evidence="10">
    <location>
        <begin position="57"/>
        <end position="114"/>
    </location>
</feature>
<keyword evidence="5" id="KW-0805">Transcription regulation</keyword>
<keyword evidence="4" id="KW-0862">Zinc</keyword>
<sequence>MTKKLPVGQKQVRKPIQTACGFCHEKHLQCDVGRPCQNCLKRNIGYLCRDKVRKSRKRSSTWNATTGNTKILKKESSDLPKDDQPQSDDPVDSAPMCQESSGENEKSIGNLKLKSDDKVEEKVSVLPVPKMHSFTNLLSNNSNSFLHDPLIPNMLSSSIDIKHSNPQIYHAHRSLDFDSMWTNDEYMKLNDITGLDDKKSAEHPEDPLSTEKLPPIKRSSSSQLFKYLNVDGSIPRTDSRPYISLDMTKSGSISRFDNGKGDQSSHTDSSGPSPENIRKAELTPYKLRQLIKNPKDLFEKQHLITPHDYRTAYKDLLRCLHRMFLGSYVHSTIDDAALTNDEEFNHKRLLRKNQLKHIARSIVDRYAPIFVTLTSNMIEDDLLLQEIILQRTLLEFESMAKLLNCTPICIWRRSGEICFVSNEFASLTGFSKKEVLNERRFIAEFLDHQSVVNYYDLFHEYLAFGSNQCGKSTTTSDGQAIFGKCNLLLHSGSFLKCACCWTVKRDSFNISLLVMGQFLPIFEVD</sequence>
<keyword evidence="6" id="KW-0238">DNA-binding</keyword>
<dbReference type="RefSeq" id="XP_003683201.1">
    <property type="nucleotide sequence ID" value="XM_003683153.1"/>
</dbReference>
<dbReference type="InterPro" id="IPR000014">
    <property type="entry name" value="PAS"/>
</dbReference>
<dbReference type="SUPFAM" id="SSF57701">
    <property type="entry name" value="Zn2/Cys6 DNA-binding domain"/>
    <property type="match status" value="1"/>
</dbReference>
<dbReference type="PROSITE" id="PS50048">
    <property type="entry name" value="ZN2_CY6_FUNGAL_2"/>
    <property type="match status" value="1"/>
</dbReference>
<gene>
    <name evidence="13" type="primary">TDEL0H01310</name>
    <name evidence="13" type="ORF">TDEL_0H01310</name>
</gene>
<evidence type="ECO:0000256" key="7">
    <source>
        <dbReference type="ARBA" id="ARBA00023163"/>
    </source>
</evidence>
<dbReference type="CDD" id="cd00067">
    <property type="entry name" value="GAL4"/>
    <property type="match status" value="1"/>
</dbReference>
<evidence type="ECO:0000259" key="11">
    <source>
        <dbReference type="PROSITE" id="PS50048"/>
    </source>
</evidence>